<dbReference type="EC" id="3.6.1.29" evidence="3"/>
<dbReference type="Gene3D" id="3.30.428.10">
    <property type="entry name" value="HIT-like"/>
    <property type="match status" value="1"/>
</dbReference>
<dbReference type="Proteomes" id="UP000231279">
    <property type="component" value="Unassembled WGS sequence"/>
</dbReference>
<accession>A0A2G9GXW3</accession>
<evidence type="ECO:0000313" key="3">
    <source>
        <dbReference type="EMBL" id="PIN09850.1"/>
    </source>
</evidence>
<dbReference type="InterPro" id="IPR011146">
    <property type="entry name" value="HIT-like"/>
</dbReference>
<organism evidence="3 4">
    <name type="scientific">Handroanthus impetiginosus</name>
    <dbReference type="NCBI Taxonomy" id="429701"/>
    <lineage>
        <taxon>Eukaryota</taxon>
        <taxon>Viridiplantae</taxon>
        <taxon>Streptophyta</taxon>
        <taxon>Embryophyta</taxon>
        <taxon>Tracheophyta</taxon>
        <taxon>Spermatophyta</taxon>
        <taxon>Magnoliopsida</taxon>
        <taxon>eudicotyledons</taxon>
        <taxon>Gunneridae</taxon>
        <taxon>Pentapetalae</taxon>
        <taxon>asterids</taxon>
        <taxon>lamiids</taxon>
        <taxon>Lamiales</taxon>
        <taxon>Bignoniaceae</taxon>
        <taxon>Crescentiina</taxon>
        <taxon>Tabebuia alliance</taxon>
        <taxon>Handroanthus</taxon>
    </lineage>
</organism>
<feature type="domain" description="HIT" evidence="2">
    <location>
        <begin position="1"/>
        <end position="81"/>
    </location>
</feature>
<dbReference type="PROSITE" id="PS51084">
    <property type="entry name" value="HIT_2"/>
    <property type="match status" value="1"/>
</dbReference>
<dbReference type="InterPro" id="IPR019808">
    <property type="entry name" value="Histidine_triad_CS"/>
</dbReference>
<dbReference type="OrthoDB" id="672793at2759"/>
<dbReference type="GO" id="GO:0047627">
    <property type="term" value="F:adenylylsulfatase activity"/>
    <property type="evidence" value="ECO:0007669"/>
    <property type="project" value="TreeGrafter"/>
</dbReference>
<feature type="short sequence motif" description="Histidine triad motif" evidence="1">
    <location>
        <begin position="66"/>
        <end position="70"/>
    </location>
</feature>
<dbReference type="STRING" id="429701.A0A2G9GXW3"/>
<keyword evidence="4" id="KW-1185">Reference proteome</keyword>
<dbReference type="AlphaFoldDB" id="A0A2G9GXW3"/>
<dbReference type="PANTHER" id="PTHR47670:SF1">
    <property type="entry name" value="ADENYLYLSULFATASE HINT3"/>
    <property type="match status" value="1"/>
</dbReference>
<proteinExistence type="predicted"/>
<evidence type="ECO:0000313" key="4">
    <source>
        <dbReference type="Proteomes" id="UP000231279"/>
    </source>
</evidence>
<dbReference type="PANTHER" id="PTHR47670">
    <property type="entry name" value="ADENYLYLSULFATASE HINT3"/>
    <property type="match status" value="1"/>
</dbReference>
<comment type="caution">
    <text evidence="3">The sequence shown here is derived from an EMBL/GenBank/DDBJ whole genome shotgun (WGS) entry which is preliminary data.</text>
</comment>
<name>A0A2G9GXW3_9LAMI</name>
<dbReference type="EMBL" id="NKXS01003406">
    <property type="protein sequence ID" value="PIN09850.1"/>
    <property type="molecule type" value="Genomic_DNA"/>
</dbReference>
<keyword evidence="3" id="KW-0378">Hydrolase</keyword>
<gene>
    <name evidence="3" type="ORF">CDL12_17560</name>
</gene>
<reference evidence="4" key="1">
    <citation type="journal article" date="2018" name="Gigascience">
        <title>Genome assembly of the Pink Ipe (Handroanthus impetiginosus, Bignoniaceae), a highly valued, ecologically keystone Neotropical timber forest tree.</title>
        <authorList>
            <person name="Silva-Junior O.B."/>
            <person name="Grattapaglia D."/>
            <person name="Novaes E."/>
            <person name="Collevatti R.G."/>
        </authorList>
    </citation>
    <scope>NUCLEOTIDE SEQUENCE [LARGE SCALE GENOMIC DNA]</scope>
    <source>
        <strain evidence="4">cv. UFG-1</strain>
    </source>
</reference>
<dbReference type="InterPro" id="IPR036265">
    <property type="entry name" value="HIT-like_sf"/>
</dbReference>
<dbReference type="PROSITE" id="PS00892">
    <property type="entry name" value="HIT_1"/>
    <property type="match status" value="1"/>
</dbReference>
<dbReference type="Pfam" id="PF01230">
    <property type="entry name" value="HIT"/>
    <property type="match status" value="1"/>
</dbReference>
<sequence length="127" mass="14329">MLQPNVFEEFGAFIMNLDLDYFRCYASISVMTTLMHLTGSLQINDPADSFNLLVNNGAAAGQVVYHTHIHIIPRKARDCLWTSESIRRHPLKPDQEASRLANCIRENLSFVNLYEDSKGQDSSLVGN</sequence>
<dbReference type="GO" id="GO:0006790">
    <property type="term" value="P:sulfur compound metabolic process"/>
    <property type="evidence" value="ECO:0007669"/>
    <property type="project" value="TreeGrafter"/>
</dbReference>
<dbReference type="GO" id="GO:0009150">
    <property type="term" value="P:purine ribonucleotide metabolic process"/>
    <property type="evidence" value="ECO:0007669"/>
    <property type="project" value="TreeGrafter"/>
</dbReference>
<evidence type="ECO:0000259" key="2">
    <source>
        <dbReference type="PROSITE" id="PS51084"/>
    </source>
</evidence>
<evidence type="ECO:0000256" key="1">
    <source>
        <dbReference type="PROSITE-ProRule" id="PRU00464"/>
    </source>
</evidence>
<protein>
    <submittedName>
        <fullName evidence="3">Bis(5'-adenosyl)-triphosphatase</fullName>
        <ecNumber evidence="3">3.6.1.29</ecNumber>
    </submittedName>
</protein>
<dbReference type="GO" id="GO:0047710">
    <property type="term" value="F:bis(5'-adenosyl)-triphosphatase activity"/>
    <property type="evidence" value="ECO:0007669"/>
    <property type="project" value="UniProtKB-EC"/>
</dbReference>
<dbReference type="SUPFAM" id="SSF54197">
    <property type="entry name" value="HIT-like"/>
    <property type="match status" value="1"/>
</dbReference>